<evidence type="ECO:0000313" key="1">
    <source>
        <dbReference type="EMBL" id="KOF94989.1"/>
    </source>
</evidence>
<dbReference type="AlphaFoldDB" id="A0A0L8I0N3"/>
<sequence>MKSKTDLGGFRTQSAEGSNRYDFTTSPYVYVYNKDLSCIICFARCAFCLAWHYTDVSWRFTISLSDKDLVQSGDCRLFIRRLQVVYYSKYYHY</sequence>
<name>A0A0L8I0N3_OCTBM</name>
<proteinExistence type="predicted"/>
<gene>
    <name evidence="1" type="ORF">OCBIM_22039842mg</name>
</gene>
<organism evidence="1">
    <name type="scientific">Octopus bimaculoides</name>
    <name type="common">California two-spotted octopus</name>
    <dbReference type="NCBI Taxonomy" id="37653"/>
    <lineage>
        <taxon>Eukaryota</taxon>
        <taxon>Metazoa</taxon>
        <taxon>Spiralia</taxon>
        <taxon>Lophotrochozoa</taxon>
        <taxon>Mollusca</taxon>
        <taxon>Cephalopoda</taxon>
        <taxon>Coleoidea</taxon>
        <taxon>Octopodiformes</taxon>
        <taxon>Octopoda</taxon>
        <taxon>Incirrata</taxon>
        <taxon>Octopodidae</taxon>
        <taxon>Octopus</taxon>
    </lineage>
</organism>
<protein>
    <submittedName>
        <fullName evidence="1">Uncharacterized protein</fullName>
    </submittedName>
</protein>
<dbReference type="EMBL" id="KQ416831">
    <property type="protein sequence ID" value="KOF94989.1"/>
    <property type="molecule type" value="Genomic_DNA"/>
</dbReference>
<reference evidence="1" key="1">
    <citation type="submission" date="2015-07" db="EMBL/GenBank/DDBJ databases">
        <title>MeaNS - Measles Nucleotide Surveillance Program.</title>
        <authorList>
            <person name="Tran T."/>
            <person name="Druce J."/>
        </authorList>
    </citation>
    <scope>NUCLEOTIDE SEQUENCE</scope>
    <source>
        <strain evidence="1">UCB-OBI-ISO-001</strain>
        <tissue evidence="1">Gonad</tissue>
    </source>
</reference>
<accession>A0A0L8I0N3</accession>